<dbReference type="InterPro" id="IPR036995">
    <property type="entry name" value="MPG_sf"/>
</dbReference>
<dbReference type="NCBIfam" id="TIGR00567">
    <property type="entry name" value="3mg"/>
    <property type="match status" value="1"/>
</dbReference>
<dbReference type="OrthoDB" id="9794313at2"/>
<dbReference type="AlphaFoldDB" id="A0A366IE75"/>
<sequence>MKLDKSFYTRDTLEVAQDLLGKVLVCNDIKVRIREVEAYIGAIDKAAHCYGQRRTKRTEVMFYEGGHVYVYMIYGMYYCMNIVTGNADEGSGVLLRGVEPVGNIDAMFVNRYGISREIASKYQIKNLCNGPGKLTKALNITKKDNGRSLLGERLYLEDDHFVVKQIQKGKRINIDYAEEAVDFEWRYYY</sequence>
<dbReference type="EC" id="3.2.2.-" evidence="5"/>
<evidence type="ECO:0000256" key="5">
    <source>
        <dbReference type="HAMAP-Rule" id="MF_00527"/>
    </source>
</evidence>
<dbReference type="CDD" id="cd00540">
    <property type="entry name" value="AAG"/>
    <property type="match status" value="1"/>
</dbReference>
<dbReference type="EMBL" id="QNRX01000002">
    <property type="protein sequence ID" value="RBP69069.1"/>
    <property type="molecule type" value="Genomic_DNA"/>
</dbReference>
<keyword evidence="4 5" id="KW-0234">DNA repair</keyword>
<reference evidence="6 7" key="1">
    <citation type="submission" date="2018-06" db="EMBL/GenBank/DDBJ databases">
        <title>Genomic Encyclopedia of Type Strains, Phase IV (KMG-IV): sequencing the most valuable type-strain genomes for metagenomic binning, comparative biology and taxonomic classification.</title>
        <authorList>
            <person name="Goeker M."/>
        </authorList>
    </citation>
    <scope>NUCLEOTIDE SEQUENCE [LARGE SCALE GENOMIC DNA]</scope>
    <source>
        <strain evidence="6 7">DSM 22112</strain>
    </source>
</reference>
<evidence type="ECO:0000256" key="4">
    <source>
        <dbReference type="ARBA" id="ARBA00023204"/>
    </source>
</evidence>
<evidence type="ECO:0000256" key="2">
    <source>
        <dbReference type="ARBA" id="ARBA00022763"/>
    </source>
</evidence>
<dbReference type="GO" id="GO:0006284">
    <property type="term" value="P:base-excision repair"/>
    <property type="evidence" value="ECO:0007669"/>
    <property type="project" value="InterPro"/>
</dbReference>
<organism evidence="6 7">
    <name type="scientific">Alkalibaculum bacchi</name>
    <dbReference type="NCBI Taxonomy" id="645887"/>
    <lineage>
        <taxon>Bacteria</taxon>
        <taxon>Bacillati</taxon>
        <taxon>Bacillota</taxon>
        <taxon>Clostridia</taxon>
        <taxon>Eubacteriales</taxon>
        <taxon>Eubacteriaceae</taxon>
        <taxon>Alkalibaculum</taxon>
    </lineage>
</organism>
<dbReference type="Pfam" id="PF02245">
    <property type="entry name" value="Pur_DNA_glyco"/>
    <property type="match status" value="1"/>
</dbReference>
<dbReference type="HAMAP" id="MF_00527">
    <property type="entry name" value="3MGH"/>
    <property type="match status" value="1"/>
</dbReference>
<dbReference type="Gene3D" id="3.10.300.10">
    <property type="entry name" value="Methylpurine-DNA glycosylase (MPG)"/>
    <property type="match status" value="1"/>
</dbReference>
<comment type="similarity">
    <text evidence="1 5">Belongs to the DNA glycosylase MPG family.</text>
</comment>
<dbReference type="FunFam" id="3.10.300.10:FF:000001">
    <property type="entry name" value="Putative 3-methyladenine DNA glycosylase"/>
    <property type="match status" value="1"/>
</dbReference>
<dbReference type="PANTHER" id="PTHR10429">
    <property type="entry name" value="DNA-3-METHYLADENINE GLYCOSYLASE"/>
    <property type="match status" value="1"/>
</dbReference>
<protein>
    <recommendedName>
        <fullName evidence="5">Putative 3-methyladenine DNA glycosylase</fullName>
        <ecNumber evidence="5">3.2.2.-</ecNumber>
    </recommendedName>
</protein>
<evidence type="ECO:0000256" key="1">
    <source>
        <dbReference type="ARBA" id="ARBA00009232"/>
    </source>
</evidence>
<gene>
    <name evidence="6" type="ORF">DES36_102213</name>
</gene>
<dbReference type="Proteomes" id="UP000253490">
    <property type="component" value="Unassembled WGS sequence"/>
</dbReference>
<dbReference type="SUPFAM" id="SSF50486">
    <property type="entry name" value="FMT C-terminal domain-like"/>
    <property type="match status" value="1"/>
</dbReference>
<dbReference type="InterPro" id="IPR003180">
    <property type="entry name" value="MPG"/>
</dbReference>
<accession>A0A366IE75</accession>
<comment type="caution">
    <text evidence="6">The sequence shown here is derived from an EMBL/GenBank/DDBJ whole genome shotgun (WGS) entry which is preliminary data.</text>
</comment>
<dbReference type="RefSeq" id="WP_113919634.1">
    <property type="nucleotide sequence ID" value="NZ_QNRX01000002.1"/>
</dbReference>
<dbReference type="PANTHER" id="PTHR10429:SF0">
    <property type="entry name" value="DNA-3-METHYLADENINE GLYCOSYLASE"/>
    <property type="match status" value="1"/>
</dbReference>
<name>A0A366IE75_9FIRM</name>
<keyword evidence="3 5" id="KW-0378">Hydrolase</keyword>
<keyword evidence="2 5" id="KW-0227">DNA damage</keyword>
<evidence type="ECO:0000313" key="7">
    <source>
        <dbReference type="Proteomes" id="UP000253490"/>
    </source>
</evidence>
<evidence type="ECO:0000256" key="3">
    <source>
        <dbReference type="ARBA" id="ARBA00022801"/>
    </source>
</evidence>
<proteinExistence type="inferred from homology"/>
<dbReference type="InterPro" id="IPR011034">
    <property type="entry name" value="Formyl_transferase-like_C_sf"/>
</dbReference>
<evidence type="ECO:0000313" key="6">
    <source>
        <dbReference type="EMBL" id="RBP69069.1"/>
    </source>
</evidence>
<keyword evidence="7" id="KW-1185">Reference proteome</keyword>
<dbReference type="GO" id="GO:0003905">
    <property type="term" value="F:alkylbase DNA N-glycosylase activity"/>
    <property type="evidence" value="ECO:0007669"/>
    <property type="project" value="InterPro"/>
</dbReference>
<dbReference type="GO" id="GO:0003677">
    <property type="term" value="F:DNA binding"/>
    <property type="evidence" value="ECO:0007669"/>
    <property type="project" value="InterPro"/>
</dbReference>